<protein>
    <submittedName>
        <fullName evidence="5">Uncharacterized protein</fullName>
    </submittedName>
</protein>
<evidence type="ECO:0000313" key="4">
    <source>
        <dbReference type="EMBL" id="CAB4181250.1"/>
    </source>
</evidence>
<dbReference type="EMBL" id="LR796942">
    <property type="protein sequence ID" value="CAB4176526.1"/>
    <property type="molecule type" value="Genomic_DNA"/>
</dbReference>
<dbReference type="EMBL" id="LR797361">
    <property type="protein sequence ID" value="CAB4210348.1"/>
    <property type="molecule type" value="Genomic_DNA"/>
</dbReference>
<organism evidence="5">
    <name type="scientific">uncultured Caudovirales phage</name>
    <dbReference type="NCBI Taxonomy" id="2100421"/>
    <lineage>
        <taxon>Viruses</taxon>
        <taxon>Duplodnaviria</taxon>
        <taxon>Heunggongvirae</taxon>
        <taxon>Uroviricota</taxon>
        <taxon>Caudoviricetes</taxon>
        <taxon>Peduoviridae</taxon>
        <taxon>Maltschvirus</taxon>
        <taxon>Maltschvirus maltsch</taxon>
    </lineage>
</organism>
<evidence type="ECO:0000256" key="1">
    <source>
        <dbReference type="SAM" id="Phobius"/>
    </source>
</evidence>
<evidence type="ECO:0000313" key="6">
    <source>
        <dbReference type="EMBL" id="CAB4210348.1"/>
    </source>
</evidence>
<keyword evidence="1" id="KW-0812">Transmembrane</keyword>
<gene>
    <name evidence="4" type="ORF">UFOVP1073_19</name>
    <name evidence="5" type="ORF">UFOVP1308_58</name>
    <name evidence="6" type="ORF">UFOVP1423_11</name>
    <name evidence="7" type="ORF">UFOVP1520_56</name>
    <name evidence="2" type="ORF">UFOVP898_21</name>
    <name evidence="3" type="ORF">UFOVP985_38</name>
</gene>
<accession>A0A6J5RX97</accession>
<proteinExistence type="predicted"/>
<evidence type="ECO:0000313" key="3">
    <source>
        <dbReference type="EMBL" id="CAB4176526.1"/>
    </source>
</evidence>
<reference evidence="5" key="1">
    <citation type="submission" date="2020-05" db="EMBL/GenBank/DDBJ databases">
        <authorList>
            <person name="Chiriac C."/>
            <person name="Salcher M."/>
            <person name="Ghai R."/>
            <person name="Kavagutti S V."/>
        </authorList>
    </citation>
    <scope>NUCLEOTIDE SEQUENCE</scope>
</reference>
<evidence type="ECO:0000313" key="2">
    <source>
        <dbReference type="EMBL" id="CAB4169132.1"/>
    </source>
</evidence>
<dbReference type="EMBL" id="LR797259">
    <property type="protein sequence ID" value="CAB4198211.1"/>
    <property type="molecule type" value="Genomic_DNA"/>
</dbReference>
<name>A0A6J5RX97_9CAUD</name>
<keyword evidence="1" id="KW-1133">Transmembrane helix</keyword>
<keyword evidence="1" id="KW-0472">Membrane</keyword>
<dbReference type="EMBL" id="LR796838">
    <property type="protein sequence ID" value="CAB4169132.1"/>
    <property type="molecule type" value="Genomic_DNA"/>
</dbReference>
<dbReference type="EMBL" id="LR798377">
    <property type="protein sequence ID" value="CAB5227455.1"/>
    <property type="molecule type" value="Genomic_DNA"/>
</dbReference>
<evidence type="ECO:0000313" key="7">
    <source>
        <dbReference type="EMBL" id="CAB5227455.1"/>
    </source>
</evidence>
<evidence type="ECO:0000313" key="5">
    <source>
        <dbReference type="EMBL" id="CAB4198211.1"/>
    </source>
</evidence>
<sequence length="51" mass="5598">MNPLLEIVLCVTGLAAVGSAAGVLVVLAGWWLFTRLSQAIYDWIDHDERGR</sequence>
<dbReference type="EMBL" id="LR797009">
    <property type="protein sequence ID" value="CAB4181250.1"/>
    <property type="molecule type" value="Genomic_DNA"/>
</dbReference>
<feature type="transmembrane region" description="Helical" evidence="1">
    <location>
        <begin position="7"/>
        <end position="33"/>
    </location>
</feature>